<proteinExistence type="predicted"/>
<evidence type="ECO:0000313" key="2">
    <source>
        <dbReference type="EMBL" id="PIK45259.1"/>
    </source>
</evidence>
<name>A0A2G8KBC4_STIJA</name>
<dbReference type="GO" id="GO:0003677">
    <property type="term" value="F:DNA binding"/>
    <property type="evidence" value="ECO:0007669"/>
    <property type="project" value="InterPro"/>
</dbReference>
<keyword evidence="3" id="KW-1185">Reference proteome</keyword>
<sequence length="185" mass="20777">MEESYEKRSGTEEKLVMCFLNVEPMRCEGECCIHSLSLLILTRSGRLPKDPIEVVELKNMVFTCQGQKLGASNAKSDTTMARNLLCTIFTREALLQCSVKGNVARGKSASIKGGHERKPPFNPRGVNAIIDYVFQKLRKTMDRVCAMGTRLSELRADAKLRETLFSVTDDEETQLDLGWLHIIAH</sequence>
<evidence type="ECO:0000259" key="1">
    <source>
        <dbReference type="PROSITE" id="PS51457"/>
    </source>
</evidence>
<dbReference type="Proteomes" id="UP000230750">
    <property type="component" value="Unassembled WGS sequence"/>
</dbReference>
<comment type="caution">
    <text evidence="2">The sequence shown here is derived from an EMBL/GenBank/DDBJ whole genome shotgun (WGS) entry which is preliminary data.</text>
</comment>
<reference evidence="2 3" key="1">
    <citation type="journal article" date="2017" name="PLoS Biol.">
        <title>The sea cucumber genome provides insights into morphological evolution and visceral regeneration.</title>
        <authorList>
            <person name="Zhang X."/>
            <person name="Sun L."/>
            <person name="Yuan J."/>
            <person name="Sun Y."/>
            <person name="Gao Y."/>
            <person name="Zhang L."/>
            <person name="Li S."/>
            <person name="Dai H."/>
            <person name="Hamel J.F."/>
            <person name="Liu C."/>
            <person name="Yu Y."/>
            <person name="Liu S."/>
            <person name="Lin W."/>
            <person name="Guo K."/>
            <person name="Jin S."/>
            <person name="Xu P."/>
            <person name="Storey K.B."/>
            <person name="Huan P."/>
            <person name="Zhang T."/>
            <person name="Zhou Y."/>
            <person name="Zhang J."/>
            <person name="Lin C."/>
            <person name="Li X."/>
            <person name="Xing L."/>
            <person name="Huo D."/>
            <person name="Sun M."/>
            <person name="Wang L."/>
            <person name="Mercier A."/>
            <person name="Li F."/>
            <person name="Yang H."/>
            <person name="Xiang J."/>
        </authorList>
    </citation>
    <scope>NUCLEOTIDE SEQUENCE [LARGE SCALE GENOMIC DNA]</scope>
    <source>
        <strain evidence="2">Shaxun</strain>
        <tissue evidence="2">Muscle</tissue>
    </source>
</reference>
<evidence type="ECO:0000313" key="3">
    <source>
        <dbReference type="Proteomes" id="UP000230750"/>
    </source>
</evidence>
<dbReference type="AlphaFoldDB" id="A0A2G8KBC4"/>
<dbReference type="EMBL" id="MRZV01000723">
    <property type="protein sequence ID" value="PIK45259.1"/>
    <property type="molecule type" value="Genomic_DNA"/>
</dbReference>
<dbReference type="InterPro" id="IPR018379">
    <property type="entry name" value="BEN_domain"/>
</dbReference>
<protein>
    <recommendedName>
        <fullName evidence="1">BEN domain-containing protein</fullName>
    </recommendedName>
</protein>
<organism evidence="2 3">
    <name type="scientific">Stichopus japonicus</name>
    <name type="common">Sea cucumber</name>
    <dbReference type="NCBI Taxonomy" id="307972"/>
    <lineage>
        <taxon>Eukaryota</taxon>
        <taxon>Metazoa</taxon>
        <taxon>Echinodermata</taxon>
        <taxon>Eleutherozoa</taxon>
        <taxon>Echinozoa</taxon>
        <taxon>Holothuroidea</taxon>
        <taxon>Aspidochirotacea</taxon>
        <taxon>Aspidochirotida</taxon>
        <taxon>Stichopodidae</taxon>
        <taxon>Apostichopus</taxon>
    </lineage>
</organism>
<accession>A0A2G8KBC4</accession>
<dbReference type="PROSITE" id="PS51457">
    <property type="entry name" value="BEN"/>
    <property type="match status" value="1"/>
</dbReference>
<feature type="domain" description="BEN" evidence="1">
    <location>
        <begin position="43"/>
        <end position="167"/>
    </location>
</feature>
<dbReference type="OrthoDB" id="6515871at2759"/>
<dbReference type="Pfam" id="PF10523">
    <property type="entry name" value="BEN"/>
    <property type="match status" value="1"/>
</dbReference>
<gene>
    <name evidence="2" type="ORF">BSL78_17880</name>
</gene>
<dbReference type="Gene3D" id="1.10.10.2590">
    <property type="entry name" value="BEN domain"/>
    <property type="match status" value="1"/>
</dbReference>